<keyword evidence="1" id="KW-0812">Transmembrane</keyword>
<gene>
    <name evidence="2" type="ORF">METZ01_LOCUS244712</name>
</gene>
<feature type="transmembrane region" description="Helical" evidence="1">
    <location>
        <begin position="6"/>
        <end position="28"/>
    </location>
</feature>
<dbReference type="EMBL" id="UINC01063823">
    <property type="protein sequence ID" value="SVB91858.1"/>
    <property type="molecule type" value="Genomic_DNA"/>
</dbReference>
<name>A0A382HX39_9ZZZZ</name>
<accession>A0A382HX39</accession>
<reference evidence="2" key="1">
    <citation type="submission" date="2018-05" db="EMBL/GenBank/DDBJ databases">
        <authorList>
            <person name="Lanie J.A."/>
            <person name="Ng W.-L."/>
            <person name="Kazmierczak K.M."/>
            <person name="Andrzejewski T.M."/>
            <person name="Davidsen T.M."/>
            <person name="Wayne K.J."/>
            <person name="Tettelin H."/>
            <person name="Glass J.I."/>
            <person name="Rusch D."/>
            <person name="Podicherti R."/>
            <person name="Tsui H.-C.T."/>
            <person name="Winkler M.E."/>
        </authorList>
    </citation>
    <scope>NUCLEOTIDE SEQUENCE</scope>
</reference>
<protein>
    <submittedName>
        <fullName evidence="2">Uncharacterized protein</fullName>
    </submittedName>
</protein>
<sequence>MKAPTLLFTTSAVMTVWVFLAVAPLVALNGQLKRERTYRNGKKHGLERWWRENGQLRTEKCFSDGKKVDMSNCQK</sequence>
<evidence type="ECO:0000313" key="2">
    <source>
        <dbReference type="EMBL" id="SVB91858.1"/>
    </source>
</evidence>
<keyword evidence="1" id="KW-1133">Transmembrane helix</keyword>
<dbReference type="AlphaFoldDB" id="A0A382HX39"/>
<keyword evidence="1" id="KW-0472">Membrane</keyword>
<organism evidence="2">
    <name type="scientific">marine metagenome</name>
    <dbReference type="NCBI Taxonomy" id="408172"/>
    <lineage>
        <taxon>unclassified sequences</taxon>
        <taxon>metagenomes</taxon>
        <taxon>ecological metagenomes</taxon>
    </lineage>
</organism>
<dbReference type="Gene3D" id="2.20.110.10">
    <property type="entry name" value="Histone H3 K4-specific methyltransferase SET7/9 N-terminal domain"/>
    <property type="match status" value="1"/>
</dbReference>
<dbReference type="SUPFAM" id="SSF82185">
    <property type="entry name" value="Histone H3 K4-specific methyltransferase SET7/9 N-terminal domain"/>
    <property type="match status" value="1"/>
</dbReference>
<proteinExistence type="predicted"/>
<evidence type="ECO:0000256" key="1">
    <source>
        <dbReference type="SAM" id="Phobius"/>
    </source>
</evidence>